<keyword evidence="1" id="KW-1133">Transmembrane helix</keyword>
<organism evidence="2 3">
    <name type="scientific">Treponema bryantii</name>
    <dbReference type="NCBI Taxonomy" id="163"/>
    <lineage>
        <taxon>Bacteria</taxon>
        <taxon>Pseudomonadati</taxon>
        <taxon>Spirochaetota</taxon>
        <taxon>Spirochaetia</taxon>
        <taxon>Spirochaetales</taxon>
        <taxon>Treponemataceae</taxon>
        <taxon>Treponema</taxon>
    </lineage>
</organism>
<gene>
    <name evidence="2" type="ORF">SAMN04487977_107103</name>
</gene>
<proteinExistence type="predicted"/>
<keyword evidence="1" id="KW-0472">Membrane</keyword>
<name>A0A1H9HPR3_9SPIR</name>
<dbReference type="AlphaFoldDB" id="A0A1H9HPR3"/>
<protein>
    <submittedName>
        <fullName evidence="2">Uncharacterized protein</fullName>
    </submittedName>
</protein>
<keyword evidence="3" id="KW-1185">Reference proteome</keyword>
<reference evidence="2 3" key="1">
    <citation type="submission" date="2016-10" db="EMBL/GenBank/DDBJ databases">
        <authorList>
            <person name="de Groot N.N."/>
        </authorList>
    </citation>
    <scope>NUCLEOTIDE SEQUENCE [LARGE SCALE GENOMIC DNA]</scope>
    <source>
        <strain evidence="2 3">B25</strain>
    </source>
</reference>
<feature type="transmembrane region" description="Helical" evidence="1">
    <location>
        <begin position="15"/>
        <end position="33"/>
    </location>
</feature>
<dbReference type="Proteomes" id="UP000182360">
    <property type="component" value="Unassembled WGS sequence"/>
</dbReference>
<keyword evidence="1" id="KW-0812">Transmembrane</keyword>
<evidence type="ECO:0000256" key="1">
    <source>
        <dbReference type="SAM" id="Phobius"/>
    </source>
</evidence>
<evidence type="ECO:0000313" key="2">
    <source>
        <dbReference type="EMBL" id="SEQ64329.1"/>
    </source>
</evidence>
<dbReference type="EMBL" id="FOFU01000007">
    <property type="protein sequence ID" value="SEQ64329.1"/>
    <property type="molecule type" value="Genomic_DNA"/>
</dbReference>
<sequence length="52" mass="5682">MNTSSNKRTNSKTKTVAGVLSAAVLAYCGYKIVNKQLSKSKYDPDPNKKCTK</sequence>
<dbReference type="RefSeq" id="WP_177177755.1">
    <property type="nucleotide sequence ID" value="NZ_AP025286.1"/>
</dbReference>
<accession>A0A1H9HPR3</accession>
<evidence type="ECO:0000313" key="3">
    <source>
        <dbReference type="Proteomes" id="UP000182360"/>
    </source>
</evidence>